<dbReference type="EMBL" id="SMGG01000007">
    <property type="protein sequence ID" value="TCK58436.1"/>
    <property type="molecule type" value="Genomic_DNA"/>
</dbReference>
<dbReference type="NCBIfam" id="NF033832">
    <property type="entry name" value="sce7726_fam"/>
    <property type="match status" value="1"/>
</dbReference>
<proteinExistence type="predicted"/>
<protein>
    <recommendedName>
        <fullName evidence="3">Sce7726 family protein</fullName>
    </recommendedName>
</protein>
<keyword evidence="2" id="KW-1185">Reference proteome</keyword>
<accession>A0A4R1K2Z3</accession>
<evidence type="ECO:0000313" key="1">
    <source>
        <dbReference type="EMBL" id="TCK58436.1"/>
    </source>
</evidence>
<gene>
    <name evidence="1" type="ORF">C8D98_2638</name>
</gene>
<dbReference type="RefSeq" id="WP_132874605.1">
    <property type="nucleotide sequence ID" value="NZ_SMGG01000007.1"/>
</dbReference>
<evidence type="ECO:0000313" key="2">
    <source>
        <dbReference type="Proteomes" id="UP000294614"/>
    </source>
</evidence>
<dbReference type="AlphaFoldDB" id="A0A4R1K2Z3"/>
<sequence>MRKINNKTENLLYEIEQIYSTIELVAFSKKINRLYNVYDNDKHIWNNLKNVFGPVTHQLFDTYSEELLANEFINTLFMKYYRNERLYKYLLINDLVDKDNVVAFEMSMLNSRLDLCRINGSSYAYEIKSEFDSLKRLSKQLEDYSLLFEYTYVFVADKFIDKIIAEVPFFCGVLVPDLQFEGIRVVRKAIRSKLINPMAQIRQIPLDELNKSFKIKINSHDKEDIFRYVVDTYSDKTINSRFKRYLKKKYQQNWEDFKIIHKDALPIDYGSFINTCITPDKLYFKG</sequence>
<dbReference type="OrthoDB" id="128875at2"/>
<reference evidence="1 2" key="1">
    <citation type="submission" date="2019-03" db="EMBL/GenBank/DDBJ databases">
        <title>Genomic Encyclopedia of Type Strains, Phase IV (KMG-IV): sequencing the most valuable type-strain genomes for metagenomic binning, comparative biology and taxonomic classification.</title>
        <authorList>
            <person name="Goeker M."/>
        </authorList>
    </citation>
    <scope>NUCLEOTIDE SEQUENCE [LARGE SCALE GENOMIC DNA]</scope>
    <source>
        <strain evidence="1 2">DSM 24984</strain>
    </source>
</reference>
<name>A0A4R1K2Z3_9BACT</name>
<organism evidence="1 2">
    <name type="scientific">Seleniivibrio woodruffii</name>
    <dbReference type="NCBI Taxonomy" id="1078050"/>
    <lineage>
        <taxon>Bacteria</taxon>
        <taxon>Pseudomonadati</taxon>
        <taxon>Deferribacterota</taxon>
        <taxon>Deferribacteres</taxon>
        <taxon>Deferribacterales</taxon>
        <taxon>Geovibrionaceae</taxon>
        <taxon>Seleniivibrio</taxon>
    </lineage>
</organism>
<dbReference type="InterPro" id="IPR047729">
    <property type="entry name" value="Sce7726-like"/>
</dbReference>
<dbReference type="Proteomes" id="UP000294614">
    <property type="component" value="Unassembled WGS sequence"/>
</dbReference>
<comment type="caution">
    <text evidence="1">The sequence shown here is derived from an EMBL/GenBank/DDBJ whole genome shotgun (WGS) entry which is preliminary data.</text>
</comment>
<evidence type="ECO:0008006" key="3">
    <source>
        <dbReference type="Google" id="ProtNLM"/>
    </source>
</evidence>